<reference evidence="5" key="1">
    <citation type="submission" date="2015-09" db="EMBL/GenBank/DDBJ databases">
        <authorList>
            <person name="Bertelli C."/>
        </authorList>
    </citation>
    <scope>NUCLEOTIDE SEQUENCE [LARGE SCALE GENOMIC DNA]</scope>
    <source>
        <strain evidence="5">KNic</strain>
    </source>
</reference>
<dbReference type="GO" id="GO:0016787">
    <property type="term" value="F:hydrolase activity"/>
    <property type="evidence" value="ECO:0007669"/>
    <property type="project" value="UniProtKB-KW"/>
</dbReference>
<evidence type="ECO:0000259" key="3">
    <source>
        <dbReference type="PROSITE" id="PS51462"/>
    </source>
</evidence>
<dbReference type="PROSITE" id="PS51462">
    <property type="entry name" value="NUDIX"/>
    <property type="match status" value="1"/>
</dbReference>
<gene>
    <name evidence="4" type="ORF">PNK_1385</name>
</gene>
<dbReference type="PANTHER" id="PTHR16099">
    <property type="entry name" value="8-OXO-DGTP DIPHOSPHATES NUDT15"/>
    <property type="match status" value="1"/>
</dbReference>
<organism evidence="4 5">
    <name type="scientific">Candidatus Protochlamydia naegleriophila</name>
    <dbReference type="NCBI Taxonomy" id="389348"/>
    <lineage>
        <taxon>Bacteria</taxon>
        <taxon>Pseudomonadati</taxon>
        <taxon>Chlamydiota</taxon>
        <taxon>Chlamydiia</taxon>
        <taxon>Parachlamydiales</taxon>
        <taxon>Parachlamydiaceae</taxon>
        <taxon>Candidatus Protochlamydia</taxon>
    </lineage>
</organism>
<dbReference type="KEGG" id="pnl:PNK_1385"/>
<dbReference type="PATRIC" id="fig|389348.3.peg.1551"/>
<dbReference type="InterPro" id="IPR000086">
    <property type="entry name" value="NUDIX_hydrolase_dom"/>
</dbReference>
<evidence type="ECO:0000256" key="1">
    <source>
        <dbReference type="ARBA" id="ARBA00022801"/>
    </source>
</evidence>
<sequence length="223" mass="25466">MSKPLLPSLSDEAQLLQKGIYKHYKGHHYRVLAIAHHSETLEECVVYQSLEGEQKVWVRPLNLFSDTVCTDTQEKLPRFKLQKKIVVKDPPRVGVGIAVIKQGKVLLGKRRGSHGTGYWAFPGGHLEHGETVEECVQRELQEEANLTPLSIKQGPWINNHMEANKHYVTLFMFVQDFTGDLKLMEPDKCEGWEWFAWDQLPTPLFEPIVSLIAKVGLENLKSL</sequence>
<name>A0A0U5JGU2_9BACT</name>
<accession>A0A0U5JGU2</accession>
<protein>
    <recommendedName>
        <fullName evidence="3">Nudix hydrolase domain-containing protein</fullName>
    </recommendedName>
</protein>
<dbReference type="InterPro" id="IPR037135">
    <property type="entry name" value="DUF1653-like_dom_sf"/>
</dbReference>
<dbReference type="Pfam" id="PF00293">
    <property type="entry name" value="NUDIX"/>
    <property type="match status" value="1"/>
</dbReference>
<dbReference type="SUPFAM" id="SSF55811">
    <property type="entry name" value="Nudix"/>
    <property type="match status" value="1"/>
</dbReference>
<dbReference type="RefSeq" id="WP_162264037.1">
    <property type="nucleotide sequence ID" value="NZ_LN879502.1"/>
</dbReference>
<evidence type="ECO:0000256" key="2">
    <source>
        <dbReference type="RuleBase" id="RU003476"/>
    </source>
</evidence>
<comment type="similarity">
    <text evidence="2">Belongs to the Nudix hydrolase family.</text>
</comment>
<dbReference type="InterPro" id="IPR020476">
    <property type="entry name" value="Nudix_hydrolase"/>
</dbReference>
<dbReference type="Proteomes" id="UP000069902">
    <property type="component" value="Chromosome cPNK"/>
</dbReference>
<dbReference type="Pfam" id="PF07866">
    <property type="entry name" value="DUF1653"/>
    <property type="match status" value="1"/>
</dbReference>
<dbReference type="InterPro" id="IPR015797">
    <property type="entry name" value="NUDIX_hydrolase-like_dom_sf"/>
</dbReference>
<dbReference type="PROSITE" id="PS00893">
    <property type="entry name" value="NUDIX_BOX"/>
    <property type="match status" value="1"/>
</dbReference>
<dbReference type="EMBL" id="LN879502">
    <property type="protein sequence ID" value="CUI16998.1"/>
    <property type="molecule type" value="Genomic_DNA"/>
</dbReference>
<evidence type="ECO:0000313" key="5">
    <source>
        <dbReference type="Proteomes" id="UP000069902"/>
    </source>
</evidence>
<keyword evidence="1 2" id="KW-0378">Hydrolase</keyword>
<dbReference type="CDD" id="cd04678">
    <property type="entry name" value="NUDIX_MTH2_Nudt15"/>
    <property type="match status" value="1"/>
</dbReference>
<dbReference type="Gene3D" id="2.30.30.320">
    <property type="entry name" value="DUF1653-like domain"/>
    <property type="match status" value="1"/>
</dbReference>
<dbReference type="InParanoid" id="A0A0U5JGU2"/>
<dbReference type="FunCoup" id="A0A0U5JGU2">
    <property type="interactions" value="29"/>
</dbReference>
<dbReference type="InterPro" id="IPR020084">
    <property type="entry name" value="NUDIX_hydrolase_CS"/>
</dbReference>
<evidence type="ECO:0000313" key="4">
    <source>
        <dbReference type="EMBL" id="CUI16998.1"/>
    </source>
</evidence>
<proteinExistence type="inferred from homology"/>
<dbReference type="FunFam" id="3.90.79.10:FF:000060">
    <property type="entry name" value="Nudix hydrolase 1"/>
    <property type="match status" value="1"/>
</dbReference>
<dbReference type="PANTHER" id="PTHR16099:SF5">
    <property type="entry name" value="NUCLEOTIDE TRIPHOSPHATE DIPHOSPHATASE NUDT15"/>
    <property type="match status" value="1"/>
</dbReference>
<dbReference type="AlphaFoldDB" id="A0A0U5JGU2"/>
<dbReference type="PRINTS" id="PR00502">
    <property type="entry name" value="NUDIXFAMILY"/>
</dbReference>
<keyword evidence="5" id="KW-1185">Reference proteome</keyword>
<dbReference type="InterPro" id="IPR023387">
    <property type="entry name" value="DUF1653-like_dom"/>
</dbReference>
<feature type="domain" description="Nudix hydrolase" evidence="3">
    <location>
        <begin position="90"/>
        <end position="221"/>
    </location>
</feature>
<dbReference type="Gene3D" id="3.90.79.10">
    <property type="entry name" value="Nucleoside Triphosphate Pyrophosphohydrolase"/>
    <property type="match status" value="1"/>
</dbReference>